<dbReference type="InterPro" id="IPR012944">
    <property type="entry name" value="SusD_RagB_dom"/>
</dbReference>
<feature type="signal peptide" evidence="6">
    <location>
        <begin position="1"/>
        <end position="19"/>
    </location>
</feature>
<reference evidence="10" key="1">
    <citation type="submission" date="2020-07" db="EMBL/GenBank/DDBJ databases">
        <title>Complete genome sequencing of Coprobacter sp. strain 2CBH44.</title>
        <authorList>
            <person name="Sakamoto M."/>
            <person name="Murakami T."/>
            <person name="Mori H."/>
        </authorList>
    </citation>
    <scope>NUCLEOTIDE SEQUENCE [LARGE SCALE GENOMIC DNA]</scope>
    <source>
        <strain evidence="10">2CBH44</strain>
    </source>
</reference>
<dbReference type="Gene3D" id="1.25.40.390">
    <property type="match status" value="1"/>
</dbReference>
<feature type="domain" description="RagB/SusD" evidence="7">
    <location>
        <begin position="392"/>
        <end position="560"/>
    </location>
</feature>
<protein>
    <submittedName>
        <fullName evidence="9">Membrane protein</fullName>
    </submittedName>
</protein>
<evidence type="ECO:0000313" key="9">
    <source>
        <dbReference type="EMBL" id="BCI64844.1"/>
    </source>
</evidence>
<accession>A0A7G1I2F1</accession>
<keyword evidence="5" id="KW-0998">Cell outer membrane</keyword>
<dbReference type="KEGG" id="copr:Cop2CBH44_31970"/>
<dbReference type="Proteomes" id="UP000594042">
    <property type="component" value="Chromosome"/>
</dbReference>
<dbReference type="GO" id="GO:0009279">
    <property type="term" value="C:cell outer membrane"/>
    <property type="evidence" value="ECO:0007669"/>
    <property type="project" value="UniProtKB-SubCell"/>
</dbReference>
<feature type="chain" id="PRO_5028848237" evidence="6">
    <location>
        <begin position="20"/>
        <end position="560"/>
    </location>
</feature>
<sequence>MTKYIFKIQILCLALLVLSGCNDFLDKEVLGNSTDKNFYDTRYKLQAALNATYDILQSDEFTDSDWRFGEATADDVIGSDEGLSSQMGQLVHFRFNTSNTYIKKRWDINYKGVHRANQVIANVDRVQLSNNDYSKYREIREILGQAKFLRALFYFNLVKTFGGVPIRPEIETVDNLVIPRSSREETFAYIEKDLREAACMLSNRYTSSNSGKASAGAAVGLLMKVLMYQATPGTPSEKWEQVVELGKYFVQGASMTMSQMLRYDERYNEDWETLRKRLWFKPKELNGETDPYEGPDFEIAKLVNAYTFKYTDATGSPITYLDQFYSAGEFCSGSIFEIVFKESGDGTTGDTNEGSSIYSTLFASGSPMYADDQIIANIFGNDYRRNFTIGHHQYTPDHENTEIGAGRILSLKWYTPIKDRPTYTGDSGKNRRYLRYVDVVLMFAEALNECGNGAEALEQLNSYKAVVNELNNSSSLYIGGGYGYLRDQIWKERRIEFSYEWERFWDIVRQGRAASALKTFSTMRPNKRGLYFREGVNEIFPIPQTEVDISNGVVTQNPGY</sequence>
<dbReference type="Pfam" id="PF14322">
    <property type="entry name" value="SusD-like_3"/>
    <property type="match status" value="1"/>
</dbReference>
<dbReference type="InterPro" id="IPR011990">
    <property type="entry name" value="TPR-like_helical_dom_sf"/>
</dbReference>
<keyword evidence="4" id="KW-0472">Membrane</keyword>
<feature type="domain" description="SusD-like N-terminal" evidence="8">
    <location>
        <begin position="23"/>
        <end position="225"/>
    </location>
</feature>
<name>A0A7G1I2F1_9BACT</name>
<dbReference type="PROSITE" id="PS51257">
    <property type="entry name" value="PROKAR_LIPOPROTEIN"/>
    <property type="match status" value="1"/>
</dbReference>
<organism evidence="9 10">
    <name type="scientific">Coprobacter secundus subsp. similis</name>
    <dbReference type="NCBI Taxonomy" id="2751153"/>
    <lineage>
        <taxon>Bacteria</taxon>
        <taxon>Pseudomonadati</taxon>
        <taxon>Bacteroidota</taxon>
        <taxon>Bacteroidia</taxon>
        <taxon>Bacteroidales</taxon>
        <taxon>Barnesiellaceae</taxon>
        <taxon>Coprobacter</taxon>
    </lineage>
</organism>
<gene>
    <name evidence="9" type="ORF">Cop2CBH44_31970</name>
</gene>
<comment type="similarity">
    <text evidence="2">Belongs to the SusD family.</text>
</comment>
<evidence type="ECO:0000256" key="4">
    <source>
        <dbReference type="ARBA" id="ARBA00023136"/>
    </source>
</evidence>
<dbReference type="AlphaFoldDB" id="A0A7G1I2F1"/>
<dbReference type="Pfam" id="PF07980">
    <property type="entry name" value="SusD_RagB"/>
    <property type="match status" value="1"/>
</dbReference>
<dbReference type="SUPFAM" id="SSF48452">
    <property type="entry name" value="TPR-like"/>
    <property type="match status" value="1"/>
</dbReference>
<evidence type="ECO:0000256" key="3">
    <source>
        <dbReference type="ARBA" id="ARBA00022729"/>
    </source>
</evidence>
<evidence type="ECO:0000259" key="7">
    <source>
        <dbReference type="Pfam" id="PF07980"/>
    </source>
</evidence>
<comment type="subcellular location">
    <subcellularLocation>
        <location evidence="1">Cell outer membrane</location>
    </subcellularLocation>
</comment>
<proteinExistence type="inferred from homology"/>
<evidence type="ECO:0000313" key="10">
    <source>
        <dbReference type="Proteomes" id="UP000594042"/>
    </source>
</evidence>
<evidence type="ECO:0000259" key="8">
    <source>
        <dbReference type="Pfam" id="PF14322"/>
    </source>
</evidence>
<evidence type="ECO:0000256" key="5">
    <source>
        <dbReference type="ARBA" id="ARBA00023237"/>
    </source>
</evidence>
<dbReference type="EMBL" id="AP023322">
    <property type="protein sequence ID" value="BCI64844.1"/>
    <property type="molecule type" value="Genomic_DNA"/>
</dbReference>
<dbReference type="InterPro" id="IPR033985">
    <property type="entry name" value="SusD-like_N"/>
</dbReference>
<evidence type="ECO:0000256" key="6">
    <source>
        <dbReference type="SAM" id="SignalP"/>
    </source>
</evidence>
<dbReference type="RefSeq" id="WP_044230458.1">
    <property type="nucleotide sequence ID" value="NZ_AP023322.1"/>
</dbReference>
<keyword evidence="10" id="KW-1185">Reference proteome</keyword>
<evidence type="ECO:0000256" key="2">
    <source>
        <dbReference type="ARBA" id="ARBA00006275"/>
    </source>
</evidence>
<evidence type="ECO:0000256" key="1">
    <source>
        <dbReference type="ARBA" id="ARBA00004442"/>
    </source>
</evidence>
<keyword evidence="3 6" id="KW-0732">Signal</keyword>